<gene>
    <name evidence="2" type="ORF">SDC9_187574</name>
</gene>
<evidence type="ECO:0000313" key="2">
    <source>
        <dbReference type="EMBL" id="MPN40039.1"/>
    </source>
</evidence>
<name>A0A645HP76_9ZZZZ</name>
<evidence type="ECO:0000259" key="1">
    <source>
        <dbReference type="Pfam" id="PF00534"/>
    </source>
</evidence>
<organism evidence="2">
    <name type="scientific">bioreactor metagenome</name>
    <dbReference type="NCBI Taxonomy" id="1076179"/>
    <lineage>
        <taxon>unclassified sequences</taxon>
        <taxon>metagenomes</taxon>
        <taxon>ecological metagenomes</taxon>
    </lineage>
</organism>
<dbReference type="SUPFAM" id="SSF53756">
    <property type="entry name" value="UDP-Glycosyltransferase/glycogen phosphorylase"/>
    <property type="match status" value="1"/>
</dbReference>
<dbReference type="AlphaFoldDB" id="A0A645HP76"/>
<accession>A0A645HP76</accession>
<reference evidence="2" key="1">
    <citation type="submission" date="2019-08" db="EMBL/GenBank/DDBJ databases">
        <authorList>
            <person name="Kucharzyk K."/>
            <person name="Murdoch R.W."/>
            <person name="Higgins S."/>
            <person name="Loffler F."/>
        </authorList>
    </citation>
    <scope>NUCLEOTIDE SEQUENCE</scope>
</reference>
<comment type="caution">
    <text evidence="2">The sequence shown here is derived from an EMBL/GenBank/DDBJ whole genome shotgun (WGS) entry which is preliminary data.</text>
</comment>
<dbReference type="Gene3D" id="3.40.50.2000">
    <property type="entry name" value="Glycogen Phosphorylase B"/>
    <property type="match status" value="2"/>
</dbReference>
<sequence length="84" mass="9539">MLEAMYNKVTILASNSQGINDIIINNWNGVLFDNNNVEELSKLLKQIISNPDFAKTLSKNAHSTYIDNYSFKDTINKIKTAIFL</sequence>
<dbReference type="InterPro" id="IPR001296">
    <property type="entry name" value="Glyco_trans_1"/>
</dbReference>
<dbReference type="Pfam" id="PF00534">
    <property type="entry name" value="Glycos_transf_1"/>
    <property type="match status" value="1"/>
</dbReference>
<protein>
    <recommendedName>
        <fullName evidence="1">Glycosyl transferase family 1 domain-containing protein</fullName>
    </recommendedName>
</protein>
<dbReference type="GO" id="GO:0016757">
    <property type="term" value="F:glycosyltransferase activity"/>
    <property type="evidence" value="ECO:0007669"/>
    <property type="project" value="InterPro"/>
</dbReference>
<proteinExistence type="predicted"/>
<feature type="domain" description="Glycosyl transferase family 1" evidence="1">
    <location>
        <begin position="2"/>
        <end position="62"/>
    </location>
</feature>
<dbReference type="EMBL" id="VSSQ01096209">
    <property type="protein sequence ID" value="MPN40039.1"/>
    <property type="molecule type" value="Genomic_DNA"/>
</dbReference>